<accession>A0ABW4YES1</accession>
<evidence type="ECO:0000259" key="1">
    <source>
        <dbReference type="Pfam" id="PF01869"/>
    </source>
</evidence>
<dbReference type="EMBL" id="JBHUHO010000002">
    <property type="protein sequence ID" value="MFD2114186.1"/>
    <property type="molecule type" value="Genomic_DNA"/>
</dbReference>
<dbReference type="InterPro" id="IPR043129">
    <property type="entry name" value="ATPase_NBD"/>
</dbReference>
<proteinExistence type="predicted"/>
<dbReference type="PANTHER" id="PTHR43190:SF3">
    <property type="entry name" value="N-ACETYL-D-GLUCOSAMINE KINASE"/>
    <property type="match status" value="1"/>
</dbReference>
<dbReference type="SUPFAM" id="SSF53067">
    <property type="entry name" value="Actin-like ATPase domain"/>
    <property type="match status" value="1"/>
</dbReference>
<dbReference type="InterPro" id="IPR002731">
    <property type="entry name" value="ATPase_BadF"/>
</dbReference>
<dbReference type="RefSeq" id="WP_377769162.1">
    <property type="nucleotide sequence ID" value="NZ_JBHUHO010000002.1"/>
</dbReference>
<keyword evidence="3" id="KW-1185">Reference proteome</keyword>
<dbReference type="Proteomes" id="UP001597362">
    <property type="component" value="Unassembled WGS sequence"/>
</dbReference>
<gene>
    <name evidence="2" type="ORF">ACFSJH_00250</name>
</gene>
<comment type="caution">
    <text evidence="2">The sequence shown here is derived from an EMBL/GenBank/DDBJ whole genome shotgun (WGS) entry which is preliminary data.</text>
</comment>
<sequence length="323" mass="35231">MKKVIIGIDGGGSYTRVVVSDCEGNVLAYNEGGASSIYKDINAASNVQQTIQQTLKQANLLPQQVIGLVAGIAGLDTPEDLEWASRLTEIEELECPKWHINDTNVAHAGAFLNEAGIVAISGTGSKIFAINDSGKEVTNYDFHQYANSAARFLSYAAVYEIIAGNVAKEDSLFLTQVLQYFKVDALEQLLQLGVQGFITDREERTRVFGLMAPIVTKAAQNNSPLAQRVCQRAVYEMSIAIQMLGATFTSEQVLVTGIGSVVNDPYIKKVLISTLSANAHKQYKWIEPELPAAIGGILLAFQKLQMTVTTPMIERLKLWNSSR</sequence>
<feature type="domain" description="ATPase BadF/BadG/BcrA/BcrD type" evidence="1">
    <location>
        <begin position="6"/>
        <end position="300"/>
    </location>
</feature>
<protein>
    <submittedName>
        <fullName evidence="2">BadF/BadG/BcrA/BcrD ATPase family protein</fullName>
    </submittedName>
</protein>
<dbReference type="PANTHER" id="PTHR43190">
    <property type="entry name" value="N-ACETYL-D-GLUCOSAMINE KINASE"/>
    <property type="match status" value="1"/>
</dbReference>
<organism evidence="2 3">
    <name type="scientific">Paenibacillus yanchengensis</name>
    <dbReference type="NCBI Taxonomy" id="2035833"/>
    <lineage>
        <taxon>Bacteria</taxon>
        <taxon>Bacillati</taxon>
        <taxon>Bacillota</taxon>
        <taxon>Bacilli</taxon>
        <taxon>Bacillales</taxon>
        <taxon>Paenibacillaceae</taxon>
        <taxon>Paenibacillus</taxon>
    </lineage>
</organism>
<dbReference type="Pfam" id="PF01869">
    <property type="entry name" value="BcrAD_BadFG"/>
    <property type="match status" value="1"/>
</dbReference>
<evidence type="ECO:0000313" key="3">
    <source>
        <dbReference type="Proteomes" id="UP001597362"/>
    </source>
</evidence>
<name>A0ABW4YES1_9BACL</name>
<dbReference type="Gene3D" id="3.30.420.40">
    <property type="match status" value="2"/>
</dbReference>
<dbReference type="InterPro" id="IPR052519">
    <property type="entry name" value="Euk-type_GlcNAc_Kinase"/>
</dbReference>
<reference evidence="3" key="1">
    <citation type="journal article" date="2019" name="Int. J. Syst. Evol. Microbiol.">
        <title>The Global Catalogue of Microorganisms (GCM) 10K type strain sequencing project: providing services to taxonomists for standard genome sequencing and annotation.</title>
        <authorList>
            <consortium name="The Broad Institute Genomics Platform"/>
            <consortium name="The Broad Institute Genome Sequencing Center for Infectious Disease"/>
            <person name="Wu L."/>
            <person name="Ma J."/>
        </authorList>
    </citation>
    <scope>NUCLEOTIDE SEQUENCE [LARGE SCALE GENOMIC DNA]</scope>
    <source>
        <strain evidence="3">GH52</strain>
    </source>
</reference>
<evidence type="ECO:0000313" key="2">
    <source>
        <dbReference type="EMBL" id="MFD2114186.1"/>
    </source>
</evidence>